<accession>A4JSA4</accession>
<protein>
    <submittedName>
        <fullName evidence="1">Uncharacterized protein</fullName>
    </submittedName>
</protein>
<evidence type="ECO:0000313" key="2">
    <source>
        <dbReference type="Proteomes" id="UP000002287"/>
    </source>
</evidence>
<dbReference type="Proteomes" id="UP000002287">
    <property type="component" value="Chromosome 3"/>
</dbReference>
<dbReference type="KEGG" id="bvi:Bcep1808_6256"/>
<sequence>MLRMCLGNLLGRQAAERAVRPLGVVSDSPRLDQSSGATDRYEPVLVASVKQQVILHQATAHHGHDRAITRDHRSGCRAKKAEHICSRFW</sequence>
<evidence type="ECO:0000313" key="1">
    <source>
        <dbReference type="EMBL" id="ABO59157.1"/>
    </source>
</evidence>
<proteinExistence type="predicted"/>
<organism evidence="1 2">
    <name type="scientific">Burkholderia vietnamiensis (strain G4 / LMG 22486)</name>
    <name type="common">Burkholderia cepacia (strain R1808)</name>
    <dbReference type="NCBI Taxonomy" id="269482"/>
    <lineage>
        <taxon>Bacteria</taxon>
        <taxon>Pseudomonadati</taxon>
        <taxon>Pseudomonadota</taxon>
        <taxon>Betaproteobacteria</taxon>
        <taxon>Burkholderiales</taxon>
        <taxon>Burkholderiaceae</taxon>
        <taxon>Burkholderia</taxon>
        <taxon>Burkholderia cepacia complex</taxon>
    </lineage>
</organism>
<name>A4JSA4_BURVG</name>
<dbReference type="AlphaFoldDB" id="A4JSA4"/>
<gene>
    <name evidence="1" type="ordered locus">Bcep1808_6256</name>
</gene>
<reference evidence="2" key="1">
    <citation type="submission" date="2007-03" db="EMBL/GenBank/DDBJ databases">
        <title>Complete sequence of chromosome 3 of Burkholderia vietnamiensis G4.</title>
        <authorList>
            <consortium name="US DOE Joint Genome Institute"/>
            <person name="Copeland A."/>
            <person name="Lucas S."/>
            <person name="Lapidus A."/>
            <person name="Barry K."/>
            <person name="Detter J.C."/>
            <person name="Glavina del Rio T."/>
            <person name="Hammon N."/>
            <person name="Israni S."/>
            <person name="Dalin E."/>
            <person name="Tice H."/>
            <person name="Pitluck S."/>
            <person name="Chain P."/>
            <person name="Malfatti S."/>
            <person name="Shin M."/>
            <person name="Vergez L."/>
            <person name="Schmutz J."/>
            <person name="Larimer F."/>
            <person name="Land M."/>
            <person name="Hauser L."/>
            <person name="Kyrpides N."/>
            <person name="Tiedje J."/>
            <person name="Richardson P."/>
        </authorList>
    </citation>
    <scope>NUCLEOTIDE SEQUENCE [LARGE SCALE GENOMIC DNA]</scope>
    <source>
        <strain evidence="2">G4 / LMG 22486</strain>
    </source>
</reference>
<dbReference type="HOGENOM" id="CLU_2449012_0_0_4"/>
<dbReference type="EMBL" id="CP000616">
    <property type="protein sequence ID" value="ABO59157.1"/>
    <property type="molecule type" value="Genomic_DNA"/>
</dbReference>